<evidence type="ECO:0000259" key="4">
    <source>
        <dbReference type="PROSITE" id="PS50932"/>
    </source>
</evidence>
<dbReference type="GO" id="GO:0003677">
    <property type="term" value="F:DNA binding"/>
    <property type="evidence" value="ECO:0007669"/>
    <property type="project" value="UniProtKB-KW"/>
</dbReference>
<evidence type="ECO:0000313" key="5">
    <source>
        <dbReference type="EMBL" id="MFD1535180.1"/>
    </source>
</evidence>
<dbReference type="Gene3D" id="1.10.260.40">
    <property type="entry name" value="lambda repressor-like DNA-binding domains"/>
    <property type="match status" value="1"/>
</dbReference>
<keyword evidence="2 5" id="KW-0238">DNA-binding</keyword>
<feature type="domain" description="HTH lacI-type" evidence="4">
    <location>
        <begin position="45"/>
        <end position="99"/>
    </location>
</feature>
<keyword evidence="1" id="KW-0805">Transcription regulation</keyword>
<comment type="caution">
    <text evidence="5">The sequence shown here is derived from an EMBL/GenBank/DDBJ whole genome shotgun (WGS) entry which is preliminary data.</text>
</comment>
<dbReference type="InterPro" id="IPR028082">
    <property type="entry name" value="Peripla_BP_I"/>
</dbReference>
<dbReference type="EMBL" id="JBHUCP010000050">
    <property type="protein sequence ID" value="MFD1535180.1"/>
    <property type="molecule type" value="Genomic_DNA"/>
</dbReference>
<dbReference type="Pfam" id="PF13377">
    <property type="entry name" value="Peripla_BP_3"/>
    <property type="match status" value="1"/>
</dbReference>
<dbReference type="Gene3D" id="3.40.50.2300">
    <property type="match status" value="2"/>
</dbReference>
<reference evidence="6" key="1">
    <citation type="journal article" date="2019" name="Int. J. Syst. Evol. Microbiol.">
        <title>The Global Catalogue of Microorganisms (GCM) 10K type strain sequencing project: providing services to taxonomists for standard genome sequencing and annotation.</title>
        <authorList>
            <consortium name="The Broad Institute Genomics Platform"/>
            <consortium name="The Broad Institute Genome Sequencing Center for Infectious Disease"/>
            <person name="Wu L."/>
            <person name="Ma J."/>
        </authorList>
    </citation>
    <scope>NUCLEOTIDE SEQUENCE [LARGE SCALE GENOMIC DNA]</scope>
    <source>
        <strain evidence="6">JCM 12165</strain>
    </source>
</reference>
<dbReference type="SUPFAM" id="SSF47413">
    <property type="entry name" value="lambda repressor-like DNA-binding domains"/>
    <property type="match status" value="1"/>
</dbReference>
<protein>
    <submittedName>
        <fullName evidence="5">LacI family DNA-binding transcriptional regulator</fullName>
    </submittedName>
</protein>
<dbReference type="PROSITE" id="PS50932">
    <property type="entry name" value="HTH_LACI_2"/>
    <property type="match status" value="1"/>
</dbReference>
<evidence type="ECO:0000256" key="1">
    <source>
        <dbReference type="ARBA" id="ARBA00023015"/>
    </source>
</evidence>
<organism evidence="5 6">
    <name type="scientific">Pseudonocardia aurantiaca</name>
    <dbReference type="NCBI Taxonomy" id="75290"/>
    <lineage>
        <taxon>Bacteria</taxon>
        <taxon>Bacillati</taxon>
        <taxon>Actinomycetota</taxon>
        <taxon>Actinomycetes</taxon>
        <taxon>Pseudonocardiales</taxon>
        <taxon>Pseudonocardiaceae</taxon>
        <taxon>Pseudonocardia</taxon>
    </lineage>
</organism>
<gene>
    <name evidence="5" type="ORF">ACFSCY_37810</name>
</gene>
<dbReference type="PANTHER" id="PTHR30146:SF153">
    <property type="entry name" value="LACTOSE OPERON REPRESSOR"/>
    <property type="match status" value="1"/>
</dbReference>
<dbReference type="SUPFAM" id="SSF53822">
    <property type="entry name" value="Periplasmic binding protein-like I"/>
    <property type="match status" value="1"/>
</dbReference>
<accession>A0ABW4FXD6</accession>
<dbReference type="PANTHER" id="PTHR30146">
    <property type="entry name" value="LACI-RELATED TRANSCRIPTIONAL REPRESSOR"/>
    <property type="match status" value="1"/>
</dbReference>
<dbReference type="Pfam" id="PF00356">
    <property type="entry name" value="LacI"/>
    <property type="match status" value="1"/>
</dbReference>
<dbReference type="InterPro" id="IPR000843">
    <property type="entry name" value="HTH_LacI"/>
</dbReference>
<name>A0ABW4FXD6_9PSEU</name>
<dbReference type="Proteomes" id="UP001597145">
    <property type="component" value="Unassembled WGS sequence"/>
</dbReference>
<evidence type="ECO:0000313" key="6">
    <source>
        <dbReference type="Proteomes" id="UP001597145"/>
    </source>
</evidence>
<dbReference type="SMART" id="SM00354">
    <property type="entry name" value="HTH_LACI"/>
    <property type="match status" value="1"/>
</dbReference>
<proteinExistence type="predicted"/>
<keyword evidence="6" id="KW-1185">Reference proteome</keyword>
<evidence type="ECO:0000256" key="3">
    <source>
        <dbReference type="ARBA" id="ARBA00023163"/>
    </source>
</evidence>
<dbReference type="InterPro" id="IPR010982">
    <property type="entry name" value="Lambda_DNA-bd_dom_sf"/>
</dbReference>
<dbReference type="CDD" id="cd01392">
    <property type="entry name" value="HTH_LacI"/>
    <property type="match status" value="1"/>
</dbReference>
<dbReference type="InterPro" id="IPR046335">
    <property type="entry name" value="LacI/GalR-like_sensor"/>
</dbReference>
<sequence>MGTEPALLPRRTPRVRGLALRDHLWLTSPAVDTHRHQAERRSRMVTSRDVARVAGVSQSTVSYVMSGRRSISAETRRRVEAAIEQLTYQPNAGARALASQRTQVIGLVVPFAPGADPAGLLPFIETIASCARAEDHDVLLVTADEGSSGLTRLAGRRLCDAIVMMDIGAEDARIPVAATLDVPVILIGVPDDSSGLQCVDVDFALAGRLAVAELAAAGHDRVVLIGYTAEVVERDINFVRRFQGGAADAAAELGLGHEVVAPVASGRAGAEDAVRRALELGGDRPGLVVPNSHVVPHVAQALLDRGLVLGRDVSLVGLCTDAAALACTPAVTNVSLEPRDVSRRAMQTLFQLLDRTAEPPSELVELVTPRLTRRETTLPAP</sequence>
<dbReference type="RefSeq" id="WP_343984440.1">
    <property type="nucleotide sequence ID" value="NZ_BAAAJG010000021.1"/>
</dbReference>
<evidence type="ECO:0000256" key="2">
    <source>
        <dbReference type="ARBA" id="ARBA00023125"/>
    </source>
</evidence>
<keyword evidence="3" id="KW-0804">Transcription</keyword>